<dbReference type="AlphaFoldDB" id="A0A8T4KTN2"/>
<feature type="domain" description="Amidohydrolase-related" evidence="1">
    <location>
        <begin position="101"/>
        <end position="238"/>
    </location>
</feature>
<proteinExistence type="predicted"/>
<dbReference type="Proteomes" id="UP000677687">
    <property type="component" value="Unassembled WGS sequence"/>
</dbReference>
<dbReference type="InterPro" id="IPR032466">
    <property type="entry name" value="Metal_Hydrolase"/>
</dbReference>
<evidence type="ECO:0000313" key="2">
    <source>
        <dbReference type="EMBL" id="MBS3057304.1"/>
    </source>
</evidence>
<gene>
    <name evidence="2" type="ORF">J4415_01600</name>
</gene>
<sequence length="254" mass="29059">MEIIDSHLHIGKWKIPMYFGLQNSVKQTDSVLRSCNISGAIAMPSDELKNAQLLKELQDNAQLKYWFFPWINPKDRNIMKFLETNLDSIAGLKFHGSLCKCKITNPAYKKFLVFAERNSLPVLAHAGRWQKMASYKYVIELAWKWPGIDFIMAHQGGDSPELKVNAALEIRKAKLQNIWLDVSATREFWTIPMGIKEIGASRFLFGSDYPVVHPSAGIAMIDSLRLDKKDTEKILGKNIFNIINRRKYIGGMKK</sequence>
<accession>A0A8T4KTN2</accession>
<evidence type="ECO:0000259" key="1">
    <source>
        <dbReference type="Pfam" id="PF04909"/>
    </source>
</evidence>
<protein>
    <submittedName>
        <fullName evidence="2">Amidohydrolase family protein</fullName>
    </submittedName>
</protein>
<comment type="caution">
    <text evidence="2">The sequence shown here is derived from an EMBL/GenBank/DDBJ whole genome shotgun (WGS) entry which is preliminary data.</text>
</comment>
<dbReference type="EMBL" id="JAGVWD010000020">
    <property type="protein sequence ID" value="MBS3057304.1"/>
    <property type="molecule type" value="Genomic_DNA"/>
</dbReference>
<dbReference type="GO" id="GO:0016787">
    <property type="term" value="F:hydrolase activity"/>
    <property type="evidence" value="ECO:0007669"/>
    <property type="project" value="InterPro"/>
</dbReference>
<evidence type="ECO:0000313" key="3">
    <source>
        <dbReference type="Proteomes" id="UP000677687"/>
    </source>
</evidence>
<organism evidence="2 3">
    <name type="scientific">Candidatus Iainarchaeum sp</name>
    <dbReference type="NCBI Taxonomy" id="3101447"/>
    <lineage>
        <taxon>Archaea</taxon>
        <taxon>Candidatus Iainarchaeota</taxon>
        <taxon>Candidatus Iainarchaeia</taxon>
        <taxon>Candidatus Iainarchaeales</taxon>
        <taxon>Candidatus Iainarchaeaceae</taxon>
        <taxon>Candidatus Iainarchaeum</taxon>
    </lineage>
</organism>
<dbReference type="Pfam" id="PF04909">
    <property type="entry name" value="Amidohydro_2"/>
    <property type="match status" value="1"/>
</dbReference>
<reference evidence="2" key="2">
    <citation type="submission" date="2021-05" db="EMBL/GenBank/DDBJ databases">
        <title>Protein family content uncovers lineage relationships and bacterial pathway maintenance mechanisms in DPANN archaea.</title>
        <authorList>
            <person name="Castelle C.J."/>
            <person name="Meheust R."/>
            <person name="Jaffe A.L."/>
            <person name="Seitz K."/>
            <person name="Gong X."/>
            <person name="Baker B.J."/>
            <person name="Banfield J.F."/>
        </authorList>
    </citation>
    <scope>NUCLEOTIDE SEQUENCE</scope>
    <source>
        <strain evidence="2">RIFCSPHIGHO2_01_FULL_AR10_44_11</strain>
    </source>
</reference>
<name>A0A8T4KTN2_9ARCH</name>
<reference evidence="2" key="1">
    <citation type="submission" date="2021-03" db="EMBL/GenBank/DDBJ databases">
        <authorList>
            <person name="Jaffe A."/>
        </authorList>
    </citation>
    <scope>NUCLEOTIDE SEQUENCE</scope>
    <source>
        <strain evidence="2">RIFCSPHIGHO2_01_FULL_AR10_44_11</strain>
    </source>
</reference>
<dbReference type="Gene3D" id="3.20.20.140">
    <property type="entry name" value="Metal-dependent hydrolases"/>
    <property type="match status" value="1"/>
</dbReference>
<dbReference type="InterPro" id="IPR006680">
    <property type="entry name" value="Amidohydro-rel"/>
</dbReference>
<dbReference type="SUPFAM" id="SSF51556">
    <property type="entry name" value="Metallo-dependent hydrolases"/>
    <property type="match status" value="1"/>
</dbReference>